<keyword evidence="2" id="KW-0804">Transcription</keyword>
<evidence type="ECO:0000313" key="4">
    <source>
        <dbReference type="EMBL" id="ADE76309.1"/>
    </source>
</evidence>
<reference evidence="4" key="1">
    <citation type="submission" date="2010-04" db="EMBL/GenBank/DDBJ databases">
        <authorList>
            <person name="Reid K.E."/>
            <person name="Liao N."/>
            <person name="Chan S."/>
            <person name="Docking R."/>
            <person name="Taylor G."/>
            <person name="Moore R."/>
            <person name="Mayo M."/>
            <person name="Munro S."/>
            <person name="King J."/>
            <person name="Yanchuk A."/>
            <person name="Holt R."/>
            <person name="Jones S."/>
            <person name="Marra M."/>
            <person name="Ritland C.E."/>
            <person name="Ritland K."/>
            <person name="Bohlmann J."/>
        </authorList>
    </citation>
    <scope>NUCLEOTIDE SEQUENCE</scope>
    <source>
        <tissue evidence="4">Bud</tissue>
    </source>
</reference>
<name>D5A9U0_PICSI</name>
<dbReference type="EMBL" id="BT122963">
    <property type="protein sequence ID" value="ADE76309.1"/>
    <property type="molecule type" value="mRNA"/>
</dbReference>
<accession>D5A9U0</accession>
<dbReference type="InterPro" id="IPR038538">
    <property type="entry name" value="MTERF_sf"/>
</dbReference>
<organism evidence="4">
    <name type="scientific">Picea sitchensis</name>
    <name type="common">Sitka spruce</name>
    <name type="synonym">Pinus sitchensis</name>
    <dbReference type="NCBI Taxonomy" id="3332"/>
    <lineage>
        <taxon>Eukaryota</taxon>
        <taxon>Viridiplantae</taxon>
        <taxon>Streptophyta</taxon>
        <taxon>Embryophyta</taxon>
        <taxon>Tracheophyta</taxon>
        <taxon>Spermatophyta</taxon>
        <taxon>Pinopsida</taxon>
        <taxon>Pinidae</taxon>
        <taxon>Conifers I</taxon>
        <taxon>Pinales</taxon>
        <taxon>Pinaceae</taxon>
        <taxon>Picea</taxon>
    </lineage>
</organism>
<sequence>MMAATLSFRSVFTLIVKPPKHIPAFNILSFSHPIQCPTKLFSEFYSTPRTPISPPPSFESTPLASFLLDECGFSPDEANSICRKKRDLPGHNFYDNLRQTLLFLKGKGLNDIGVRKLFSEYPTILRSSFRGTVKPKVEFLEKIGLTGQKLRKALNRNPLFLKLSVSRTLEPRVCFLQSVLDPDPTAVVSNSESDKIASKVVSNHSLTTSVISKNPRILSLSTAKILAGLVKDVEGMGIEKGSKAFARAYLRLSMLNRDTVKLKLKNLRELGFTEEEVGILVKRFPQLLGSSEDKLRQNLKFLVEEWKLPRNFILSLPAVLCYSIEKRLKPRLNALRALMIMDKSSEKAMSYPPGRYITMSEEAFHRKVLSRLPVAT</sequence>
<dbReference type="Gene3D" id="1.25.70.10">
    <property type="entry name" value="Transcription termination factor 3, mitochondrial"/>
    <property type="match status" value="2"/>
</dbReference>
<dbReference type="InterPro" id="IPR003690">
    <property type="entry name" value="MTERF"/>
</dbReference>
<dbReference type="GO" id="GO:0003676">
    <property type="term" value="F:nucleic acid binding"/>
    <property type="evidence" value="ECO:0007669"/>
    <property type="project" value="InterPro"/>
</dbReference>
<dbReference type="PANTHER" id="PTHR13068">
    <property type="entry name" value="CGI-12 PROTEIN-RELATED"/>
    <property type="match status" value="1"/>
</dbReference>
<dbReference type="AlphaFoldDB" id="D5A9U0"/>
<keyword evidence="2" id="KW-0805">Transcription regulation</keyword>
<evidence type="ECO:0000256" key="2">
    <source>
        <dbReference type="ARBA" id="ARBA00022472"/>
    </source>
</evidence>
<evidence type="ECO:0000256" key="1">
    <source>
        <dbReference type="ARBA" id="ARBA00007692"/>
    </source>
</evidence>
<evidence type="ECO:0000256" key="3">
    <source>
        <dbReference type="ARBA" id="ARBA00022946"/>
    </source>
</evidence>
<protein>
    <submittedName>
        <fullName evidence="4">Uncharacterized protein</fullName>
    </submittedName>
</protein>
<keyword evidence="3" id="KW-0809">Transit peptide</keyword>
<dbReference type="PANTHER" id="PTHR13068:SF112">
    <property type="entry name" value="TRANSCRIPTION TERMINATION FACTOR 3, MITOCHONDRIAL"/>
    <property type="match status" value="1"/>
</dbReference>
<dbReference type="SMART" id="SM00733">
    <property type="entry name" value="Mterf"/>
    <property type="match status" value="7"/>
</dbReference>
<keyword evidence="2" id="KW-0806">Transcription termination</keyword>
<comment type="similarity">
    <text evidence="1">Belongs to the mTERF family.</text>
</comment>
<proteinExistence type="evidence at transcript level"/>
<dbReference type="OMA" id="ANSICRK"/>
<dbReference type="GO" id="GO:0006353">
    <property type="term" value="P:DNA-templated transcription termination"/>
    <property type="evidence" value="ECO:0007669"/>
    <property type="project" value="UniProtKB-KW"/>
</dbReference>
<dbReference type="Pfam" id="PF02536">
    <property type="entry name" value="mTERF"/>
    <property type="match status" value="2"/>
</dbReference>